<dbReference type="AlphaFoldDB" id="A0ABD6CBN3"/>
<gene>
    <name evidence="2" type="ORF">ACFR9U_11135</name>
</gene>
<feature type="compositionally biased region" description="Basic and acidic residues" evidence="1">
    <location>
        <begin position="45"/>
        <end position="60"/>
    </location>
</feature>
<evidence type="ECO:0000313" key="3">
    <source>
        <dbReference type="Proteomes" id="UP001597119"/>
    </source>
</evidence>
<reference evidence="2 3" key="1">
    <citation type="journal article" date="2019" name="Int. J. Syst. Evol. Microbiol.">
        <title>The Global Catalogue of Microorganisms (GCM) 10K type strain sequencing project: providing services to taxonomists for standard genome sequencing and annotation.</title>
        <authorList>
            <consortium name="The Broad Institute Genomics Platform"/>
            <consortium name="The Broad Institute Genome Sequencing Center for Infectious Disease"/>
            <person name="Wu L."/>
            <person name="Ma J."/>
        </authorList>
    </citation>
    <scope>NUCLEOTIDE SEQUENCE [LARGE SCALE GENOMIC DNA]</scope>
    <source>
        <strain evidence="2 3">CGMCC 1.12125</strain>
    </source>
</reference>
<evidence type="ECO:0000256" key="1">
    <source>
        <dbReference type="SAM" id="MobiDB-lite"/>
    </source>
</evidence>
<proteinExistence type="predicted"/>
<evidence type="ECO:0000313" key="2">
    <source>
        <dbReference type="EMBL" id="MFD1587540.1"/>
    </source>
</evidence>
<dbReference type="RefSeq" id="WP_247373112.1">
    <property type="nucleotide sequence ID" value="NZ_JALLGV010000001.1"/>
</dbReference>
<comment type="caution">
    <text evidence="2">The sequence shown here is derived from an EMBL/GenBank/DDBJ whole genome shotgun (WGS) entry which is preliminary data.</text>
</comment>
<organism evidence="2 3">
    <name type="scientific">Halorientalis brevis</name>
    <dbReference type="NCBI Taxonomy" id="1126241"/>
    <lineage>
        <taxon>Archaea</taxon>
        <taxon>Methanobacteriati</taxon>
        <taxon>Methanobacteriota</taxon>
        <taxon>Stenosarchaea group</taxon>
        <taxon>Halobacteria</taxon>
        <taxon>Halobacteriales</taxon>
        <taxon>Haloarculaceae</taxon>
        <taxon>Halorientalis</taxon>
    </lineage>
</organism>
<dbReference type="Proteomes" id="UP001597119">
    <property type="component" value="Unassembled WGS sequence"/>
</dbReference>
<dbReference type="EMBL" id="JBHUDJ010000003">
    <property type="protein sequence ID" value="MFD1587540.1"/>
    <property type="molecule type" value="Genomic_DNA"/>
</dbReference>
<keyword evidence="3" id="KW-1185">Reference proteome</keyword>
<protein>
    <submittedName>
        <fullName evidence="2">Uncharacterized protein</fullName>
    </submittedName>
</protein>
<name>A0ABD6CBN3_9EURY</name>
<feature type="region of interest" description="Disordered" evidence="1">
    <location>
        <begin position="1"/>
        <end position="21"/>
    </location>
</feature>
<sequence>MEIRTRESASNERVGTDGESRSVRRLVTDALGNEQFVAGFHRVTEGTPRHPETHRVRYDNLGDLPTAPRDDDPVWEELVVYSTSHVYRWKGSLFDADPTRLPRSPGDVQRQG</sequence>
<accession>A0ABD6CBN3</accession>
<feature type="region of interest" description="Disordered" evidence="1">
    <location>
        <begin position="45"/>
        <end position="69"/>
    </location>
</feature>